<dbReference type="Proteomes" id="UP001187859">
    <property type="component" value="Unassembled WGS sequence"/>
</dbReference>
<reference evidence="1" key="1">
    <citation type="submission" date="2023-05" db="EMBL/GenBank/DDBJ databases">
        <title>Colonisation of extended spectrum b-lactamase- and carbapenemase-producing bacteria on hospital surfaces from low- and middle-income countries.</title>
        <authorList>
            <person name="Nieto-Rosado M."/>
            <person name="Sands K."/>
            <person name="Iregbu K."/>
            <person name="Zahra R."/>
            <person name="Mazarati J.B."/>
            <person name="Mehtar S."/>
            <person name="Barnards-Group B."/>
            <person name="Walsh T.R."/>
        </authorList>
    </citation>
    <scope>NUCLEOTIDE SEQUENCE</scope>
    <source>
        <strain evidence="1">PP-E493</strain>
    </source>
</reference>
<dbReference type="SUPFAM" id="SSF55620">
    <property type="entry name" value="Tetrahydrobiopterin biosynthesis enzymes-like"/>
    <property type="match status" value="2"/>
</dbReference>
<organism evidence="1 2">
    <name type="scientific">Shewanella xiamenensis</name>
    <dbReference type="NCBI Taxonomy" id="332186"/>
    <lineage>
        <taxon>Bacteria</taxon>
        <taxon>Pseudomonadati</taxon>
        <taxon>Pseudomonadota</taxon>
        <taxon>Gammaproteobacteria</taxon>
        <taxon>Alteromonadales</taxon>
        <taxon>Shewanellaceae</taxon>
        <taxon>Shewanella</taxon>
    </lineage>
</organism>
<comment type="caution">
    <text evidence="1">The sequence shown here is derived from an EMBL/GenBank/DDBJ whole genome shotgun (WGS) entry which is preliminary data.</text>
</comment>
<evidence type="ECO:0000313" key="2">
    <source>
        <dbReference type="Proteomes" id="UP001187859"/>
    </source>
</evidence>
<name>A0AAE4PWL8_9GAMM</name>
<gene>
    <name evidence="1" type="ORF">QM089_06930</name>
</gene>
<proteinExistence type="predicted"/>
<dbReference type="RefSeq" id="WP_261731462.1">
    <property type="nucleotide sequence ID" value="NZ_JAIJZU010000003.1"/>
</dbReference>
<dbReference type="InterPro" id="IPR038418">
    <property type="entry name" value="6-PTP_synth/QueD_sf"/>
</dbReference>
<sequence>MKLFVNDLTVIDSSVAYVDRGIVGESWIVDLQLVGNLNDESMVLDFGLVKKQIKSLIDQLVDHCLIVPSQNPSISFEKSSTNTWVKNSFNRKASFYVRGPEQAFCFIDTSCIDVDVISKYLERAIHPQLPSNVQEISIKLREEQIDEPFYHYSHGLKKHTGNCQRIAHGHRSRIRVFKNGQLDRQLQSYWAERWQDIYIATEEDINLSKPSDPTREFDLDRNIYTCYESLQGYFEIILPRERVEVVNVDSTVEQLASYIAAQLAELNPNQKIEVQAFEGVGKGAIAEATFIRE</sequence>
<accession>A0AAE4PWL8</accession>
<dbReference type="AlphaFoldDB" id="A0AAE4PWL8"/>
<evidence type="ECO:0000313" key="1">
    <source>
        <dbReference type="EMBL" id="MDV5389997.1"/>
    </source>
</evidence>
<dbReference type="Gene3D" id="3.30.479.10">
    <property type="entry name" value="6-pyruvoyl tetrahydropterin synthase/QueD"/>
    <property type="match status" value="2"/>
</dbReference>
<dbReference type="EMBL" id="JASGOQ010000001">
    <property type="protein sequence ID" value="MDV5389997.1"/>
    <property type="molecule type" value="Genomic_DNA"/>
</dbReference>
<protein>
    <submittedName>
        <fullName evidence="1">6-carboxytetrahydropterin synthase</fullName>
    </submittedName>
</protein>